<keyword evidence="2" id="KW-1185">Reference proteome</keyword>
<dbReference type="PROSITE" id="PS51257">
    <property type="entry name" value="PROKAR_LIPOPROTEIN"/>
    <property type="match status" value="1"/>
</dbReference>
<proteinExistence type="predicted"/>
<protein>
    <submittedName>
        <fullName evidence="1">Uncharacterized protein</fullName>
    </submittedName>
</protein>
<dbReference type="Proteomes" id="UP000250235">
    <property type="component" value="Unassembled WGS sequence"/>
</dbReference>
<evidence type="ECO:0000313" key="1">
    <source>
        <dbReference type="EMBL" id="KZV35770.1"/>
    </source>
</evidence>
<accession>A0A2Z7BU59</accession>
<gene>
    <name evidence="1" type="ORF">F511_33268</name>
</gene>
<dbReference type="EMBL" id="KV004063">
    <property type="protein sequence ID" value="KZV35770.1"/>
    <property type="molecule type" value="Genomic_DNA"/>
</dbReference>
<reference evidence="1 2" key="1">
    <citation type="journal article" date="2015" name="Proc. Natl. Acad. Sci. U.S.A.">
        <title>The resurrection genome of Boea hygrometrica: A blueprint for survival of dehydration.</title>
        <authorList>
            <person name="Xiao L."/>
            <person name="Yang G."/>
            <person name="Zhang L."/>
            <person name="Yang X."/>
            <person name="Zhao S."/>
            <person name="Ji Z."/>
            <person name="Zhou Q."/>
            <person name="Hu M."/>
            <person name="Wang Y."/>
            <person name="Chen M."/>
            <person name="Xu Y."/>
            <person name="Jin H."/>
            <person name="Xiao X."/>
            <person name="Hu G."/>
            <person name="Bao F."/>
            <person name="Hu Y."/>
            <person name="Wan P."/>
            <person name="Li L."/>
            <person name="Deng X."/>
            <person name="Kuang T."/>
            <person name="Xiang C."/>
            <person name="Zhu J.K."/>
            <person name="Oliver M.J."/>
            <person name="He Y."/>
        </authorList>
    </citation>
    <scope>NUCLEOTIDE SEQUENCE [LARGE SCALE GENOMIC DNA]</scope>
    <source>
        <strain evidence="2">cv. XS01</strain>
    </source>
</reference>
<evidence type="ECO:0000313" key="2">
    <source>
        <dbReference type="Proteomes" id="UP000250235"/>
    </source>
</evidence>
<organism evidence="1 2">
    <name type="scientific">Dorcoceras hygrometricum</name>
    <dbReference type="NCBI Taxonomy" id="472368"/>
    <lineage>
        <taxon>Eukaryota</taxon>
        <taxon>Viridiplantae</taxon>
        <taxon>Streptophyta</taxon>
        <taxon>Embryophyta</taxon>
        <taxon>Tracheophyta</taxon>
        <taxon>Spermatophyta</taxon>
        <taxon>Magnoliopsida</taxon>
        <taxon>eudicotyledons</taxon>
        <taxon>Gunneridae</taxon>
        <taxon>Pentapetalae</taxon>
        <taxon>asterids</taxon>
        <taxon>lamiids</taxon>
        <taxon>Lamiales</taxon>
        <taxon>Gesneriaceae</taxon>
        <taxon>Didymocarpoideae</taxon>
        <taxon>Trichosporeae</taxon>
        <taxon>Loxocarpinae</taxon>
        <taxon>Dorcoceras</taxon>
    </lineage>
</organism>
<sequence>MDNARMVKIFKSLEESGLQGFLGVSCSVFEGALTEFYANASVIARTVVSTVANRGLVIKMDVFVEAFQLPIEGMVSFSGPPAKAVVRTAKHITKINDN</sequence>
<name>A0A2Z7BU59_9LAMI</name>
<dbReference type="OrthoDB" id="1751168at2759"/>
<dbReference type="AlphaFoldDB" id="A0A2Z7BU59"/>